<dbReference type="OrthoDB" id="236686at2"/>
<dbReference type="RefSeq" id="WP_126766030.1">
    <property type="nucleotide sequence ID" value="NZ_PIPJ01000002.1"/>
</dbReference>
<sequence length="532" mass="59252">MGKHKQRDRIAKLVSWGHWFTLANIFICLIIGLFYVQSALSDSSALATGYLLVSWLGHFAFLPFVFFILLVFPLCLILPYSGILRGYAAIVASVGVFALLFDAIFFGQYGFHLNTYSLTQLTTDAEEWFPGGSFVMLLAVIFSFLFILGLQLILANLSWKRHAELQGKKFAKILAAVFIGSFLVSHSTHIWADATIYTPITQQDDLFPLSYPTTAKSLMARHGWITVEGFQSQRDRLTGNQKLVARYPSAPMLCNKLTNTHGVTVIAFDSLATDKQQRLLQAVPELQSHHHRHLGQRDLVTAVTTLLYGMPDLYTESLKQQNAEPAYFGIMNDFNSPIRIFSTSDFSEVAFPNAVANKLTEFTGAVNYNFNLDVVLAANANVDEIAEFLAAQPSTQRIIITALTNQQVAGGMVNVDPQSLQVPLMTMNMPIPTRQISNLEDILPTALSHFMACAEGFRSFTNGQDMRSETRNLPRVMSVRPYIYIFESNQTTVIDENGDMQLFNAAGEFVPGAVPPTPVFIQSLRELQRFGG</sequence>
<name>A0A432W0B6_9GAMM</name>
<evidence type="ECO:0000313" key="4">
    <source>
        <dbReference type="Proteomes" id="UP000288395"/>
    </source>
</evidence>
<feature type="transmembrane region" description="Helical" evidence="1">
    <location>
        <begin position="55"/>
        <end position="80"/>
    </location>
</feature>
<evidence type="ECO:0000256" key="1">
    <source>
        <dbReference type="SAM" id="Phobius"/>
    </source>
</evidence>
<dbReference type="AlphaFoldDB" id="A0A432W0B6"/>
<reference evidence="4" key="1">
    <citation type="journal article" date="2018" name="Front. Microbiol.">
        <title>Genome-Based Analysis Reveals the Taxonomy and Diversity of the Family Idiomarinaceae.</title>
        <authorList>
            <person name="Liu Y."/>
            <person name="Lai Q."/>
            <person name="Shao Z."/>
        </authorList>
    </citation>
    <scope>NUCLEOTIDE SEQUENCE [LARGE SCALE GENOMIC DNA]</scope>
    <source>
        <strain evidence="4">GBPy7</strain>
    </source>
</reference>
<proteinExistence type="predicted"/>
<keyword evidence="1" id="KW-0812">Transmembrane</keyword>
<dbReference type="EMBL" id="PIPJ01000002">
    <property type="protein sequence ID" value="RUO22456.1"/>
    <property type="molecule type" value="Genomic_DNA"/>
</dbReference>
<comment type="caution">
    <text evidence="3">The sequence shown here is derived from an EMBL/GenBank/DDBJ whole genome shotgun (WGS) entry which is preliminary data.</text>
</comment>
<feature type="transmembrane region" description="Helical" evidence="1">
    <location>
        <begin position="87"/>
        <end position="111"/>
    </location>
</feature>
<protein>
    <submittedName>
        <fullName evidence="3">Alkaline phosphatase</fullName>
    </submittedName>
</protein>
<feature type="transmembrane region" description="Helical" evidence="1">
    <location>
        <begin position="131"/>
        <end position="158"/>
    </location>
</feature>
<keyword evidence="1" id="KW-1133">Transmembrane helix</keyword>
<dbReference type="Proteomes" id="UP000288395">
    <property type="component" value="Unassembled WGS sequence"/>
</dbReference>
<keyword evidence="1" id="KW-0472">Membrane</keyword>
<feature type="transmembrane region" description="Helical" evidence="1">
    <location>
        <begin position="13"/>
        <end position="35"/>
    </location>
</feature>
<gene>
    <name evidence="3" type="ORF">CWE08_04570</name>
</gene>
<accession>A0A432W0B6</accession>
<feature type="transmembrane region" description="Helical" evidence="1">
    <location>
        <begin position="170"/>
        <end position="192"/>
    </location>
</feature>
<organism evidence="3 4">
    <name type="scientific">Aliidiomarina iranensis</name>
    <dbReference type="NCBI Taxonomy" id="1434071"/>
    <lineage>
        <taxon>Bacteria</taxon>
        <taxon>Pseudomonadati</taxon>
        <taxon>Pseudomonadota</taxon>
        <taxon>Gammaproteobacteria</taxon>
        <taxon>Alteromonadales</taxon>
        <taxon>Idiomarinaceae</taxon>
        <taxon>Aliidiomarina</taxon>
    </lineage>
</organism>
<dbReference type="Pfam" id="PF11893">
    <property type="entry name" value="DUF3413"/>
    <property type="match status" value="1"/>
</dbReference>
<dbReference type="InterPro" id="IPR024588">
    <property type="entry name" value="YejM_N"/>
</dbReference>
<evidence type="ECO:0000313" key="3">
    <source>
        <dbReference type="EMBL" id="RUO22456.1"/>
    </source>
</evidence>
<evidence type="ECO:0000259" key="2">
    <source>
        <dbReference type="Pfam" id="PF11893"/>
    </source>
</evidence>
<keyword evidence="4" id="KW-1185">Reference proteome</keyword>
<feature type="domain" description="Inner membrane protein YejM N-terminal" evidence="2">
    <location>
        <begin position="5"/>
        <end position="254"/>
    </location>
</feature>